<reference evidence="1 2" key="1">
    <citation type="submission" date="2019-08" db="EMBL/GenBank/DDBJ databases">
        <title>Amphibian skin-associated Pigmentiphaga: genome sequence and occurrence across geography and hosts.</title>
        <authorList>
            <person name="Bletz M.C."/>
            <person name="Bunk B."/>
            <person name="Sproeer C."/>
            <person name="Biwer P."/>
            <person name="Reiter S."/>
            <person name="Rabemananjara F.C.E."/>
            <person name="Schulz S."/>
            <person name="Overmann J."/>
            <person name="Vences M."/>
        </authorList>
    </citation>
    <scope>NUCLEOTIDE SEQUENCE [LARGE SCALE GENOMIC DNA]</scope>
    <source>
        <strain evidence="1 2">Mada1488</strain>
    </source>
</reference>
<dbReference type="InterPro" id="IPR009962">
    <property type="entry name" value="DUF1488"/>
</dbReference>
<organism evidence="1 2">
    <name type="scientific">Pigmentiphaga aceris</name>
    <dbReference type="NCBI Taxonomy" id="1940612"/>
    <lineage>
        <taxon>Bacteria</taxon>
        <taxon>Pseudomonadati</taxon>
        <taxon>Pseudomonadota</taxon>
        <taxon>Betaproteobacteria</taxon>
        <taxon>Burkholderiales</taxon>
        <taxon>Alcaligenaceae</taxon>
        <taxon>Pigmentiphaga</taxon>
    </lineage>
</organism>
<dbReference type="AlphaFoldDB" id="A0A5C0AUS7"/>
<sequence>MMNLLLHIAEVSGMSTELAKETPPTVVGDAIRFNARFEGRATQQFEISGDALVEYFGAKARTQDALLSAFKHGKAAIIDAAEKSQGMPVNDVVLLGTGDFPQG</sequence>
<dbReference type="EMBL" id="CP043046">
    <property type="protein sequence ID" value="QEI06088.1"/>
    <property type="molecule type" value="Genomic_DNA"/>
</dbReference>
<accession>A0A5C0AUS7</accession>
<name>A0A5C0AUS7_9BURK</name>
<keyword evidence="2" id="KW-1185">Reference proteome</keyword>
<dbReference type="Proteomes" id="UP000325161">
    <property type="component" value="Chromosome"/>
</dbReference>
<gene>
    <name evidence="1" type="ORF">FXN63_09760</name>
</gene>
<dbReference type="OrthoDB" id="8687764at2"/>
<protein>
    <submittedName>
        <fullName evidence="1">DUF1488 domain-containing protein</fullName>
    </submittedName>
</protein>
<evidence type="ECO:0000313" key="2">
    <source>
        <dbReference type="Proteomes" id="UP000325161"/>
    </source>
</evidence>
<evidence type="ECO:0000313" key="1">
    <source>
        <dbReference type="EMBL" id="QEI06088.1"/>
    </source>
</evidence>
<dbReference type="KEGG" id="pacr:FXN63_09760"/>
<dbReference type="Pfam" id="PF07369">
    <property type="entry name" value="DUF1488"/>
    <property type="match status" value="1"/>
</dbReference>
<proteinExistence type="predicted"/>
<dbReference type="RefSeq" id="WP_148814471.1">
    <property type="nucleotide sequence ID" value="NZ_CP043046.1"/>
</dbReference>